<dbReference type="Proteomes" id="UP001596053">
    <property type="component" value="Unassembled WGS sequence"/>
</dbReference>
<dbReference type="Pfam" id="PF13665">
    <property type="entry name" value="Tox-PAAR-like"/>
    <property type="match status" value="1"/>
</dbReference>
<comment type="caution">
    <text evidence="1">The sequence shown here is derived from an EMBL/GenBank/DDBJ whole genome shotgun (WGS) entry which is preliminary data.</text>
</comment>
<proteinExistence type="predicted"/>
<name>A0ABW0IVB9_9HYPH</name>
<dbReference type="RefSeq" id="WP_092160249.1">
    <property type="nucleotide sequence ID" value="NZ_JBHSLW010000029.1"/>
</dbReference>
<evidence type="ECO:0000313" key="1">
    <source>
        <dbReference type="EMBL" id="MFC5421586.1"/>
    </source>
</evidence>
<keyword evidence="2" id="KW-1185">Reference proteome</keyword>
<accession>A0ABW0IVB9</accession>
<gene>
    <name evidence="1" type="ORF">ACFPOB_18685</name>
</gene>
<protein>
    <submittedName>
        <fullName evidence="1">DUF4150 domain-containing protein</fullName>
    </submittedName>
</protein>
<evidence type="ECO:0000313" key="2">
    <source>
        <dbReference type="Proteomes" id="UP001596053"/>
    </source>
</evidence>
<sequence>MVFVNSSGPIPAPDFAFPDVCLTPAVVPIPVPYPNIALAPTAIPTQLTTFLTCMPAHNLLTTKPLSLGDQPGVLLGVASGFVMGPVRHAMGSVTMFLGGPPATKMLNPTMQNGMSPNIVGVTLAPSQVTTICLS</sequence>
<dbReference type="EMBL" id="JBHSLW010000029">
    <property type="protein sequence ID" value="MFC5421586.1"/>
    <property type="molecule type" value="Genomic_DNA"/>
</dbReference>
<organism evidence="1 2">
    <name type="scientific">Bosea eneae</name>
    <dbReference type="NCBI Taxonomy" id="151454"/>
    <lineage>
        <taxon>Bacteria</taxon>
        <taxon>Pseudomonadati</taxon>
        <taxon>Pseudomonadota</taxon>
        <taxon>Alphaproteobacteria</taxon>
        <taxon>Hyphomicrobiales</taxon>
        <taxon>Boseaceae</taxon>
        <taxon>Bosea</taxon>
    </lineage>
</organism>
<reference evidence="2" key="1">
    <citation type="journal article" date="2019" name="Int. J. Syst. Evol. Microbiol.">
        <title>The Global Catalogue of Microorganisms (GCM) 10K type strain sequencing project: providing services to taxonomists for standard genome sequencing and annotation.</title>
        <authorList>
            <consortium name="The Broad Institute Genomics Platform"/>
            <consortium name="The Broad Institute Genome Sequencing Center for Infectious Disease"/>
            <person name="Wu L."/>
            <person name="Ma J."/>
        </authorList>
    </citation>
    <scope>NUCLEOTIDE SEQUENCE [LARGE SCALE GENOMIC DNA]</scope>
    <source>
        <strain evidence="2">NCAIM B.01391</strain>
    </source>
</reference>